<evidence type="ECO:0000259" key="4">
    <source>
        <dbReference type="PROSITE" id="PS51099"/>
    </source>
</evidence>
<dbReference type="Gene3D" id="1.10.10.10">
    <property type="entry name" value="Winged helix-like DNA-binding domain superfamily/Winged helix DNA-binding domain"/>
    <property type="match status" value="1"/>
</dbReference>
<evidence type="ECO:0000313" key="6">
    <source>
        <dbReference type="EMBL" id="KRL96869.1"/>
    </source>
</evidence>
<feature type="domain" description="PTS EIIA type-2" evidence="3">
    <location>
        <begin position="499"/>
        <end position="636"/>
    </location>
</feature>
<dbReference type="Pfam" id="PF00874">
    <property type="entry name" value="PRD"/>
    <property type="match status" value="2"/>
</dbReference>
<organism evidence="6 7">
    <name type="scientific">Liquorilactobacillus satsumensis DSM 16230 = JCM 12392</name>
    <dbReference type="NCBI Taxonomy" id="1423801"/>
    <lineage>
        <taxon>Bacteria</taxon>
        <taxon>Bacillati</taxon>
        <taxon>Bacillota</taxon>
        <taxon>Bacilli</taxon>
        <taxon>Lactobacillales</taxon>
        <taxon>Lactobacillaceae</taxon>
        <taxon>Liquorilactobacillus</taxon>
    </lineage>
</organism>
<keyword evidence="2" id="KW-0677">Repeat</keyword>
<accession>A0A0R1V2B3</accession>
<feature type="domain" description="PRD" evidence="5">
    <location>
        <begin position="292"/>
        <end position="400"/>
    </location>
</feature>
<dbReference type="PROSITE" id="PS51099">
    <property type="entry name" value="PTS_EIIB_TYPE_2"/>
    <property type="match status" value="1"/>
</dbReference>
<sequence>MNKLALKQSPQTLTDQILKFILTKKVVHYSDLMDYTGCSRKTIAKYLKQAEVVAARYQVSLIRKRGHGIYLAGDQSALLANIGVTAPYQQESEEERRLDILTMLIKLEKPILLDDLAEHFYISHSTLERDLRVLKKEYNLQYQSTNSGIQFVGLEKDKRMLLGKVLQKYWGQKVTQSLKTGQMRRNFTVPANFFQYVDKETLHQAQQAMQEFAELVNININEYQYESLLIHITIAFQRIKKGEFLSKGEEHQAPALIAQHTTKLVEILTRIFKCEIPQAEVAYLNIHVMAIEDGYINLDGPDSLRPKLVKWLKNSLREYDEELLKNLGLHLIPALSRIQQGVFISNPYLDKIKTNFPVAFDKSLELALELQKEFSVRLPENEIAYLALHFESFIERSQVKLHEVRIAIVCSTGYGTAALLKQRIQEKLPTLEIVATLSVAELIDAAPAADLVVSTIPLKLQGTAVMTVSPFLSEKELELLQITANRIQKDKYARHAFASLLSPTCIITKTKAANKEEAIVQITQRMVAAGFVEEQMTQSALDRERLASTVINEIAIPHGDLKNVKKPVIGIMTSATGIKWGKDTIYTVFFVALNRQVEDEMDDIYSYFYEVIQNGAMLRKLRTAQTVEAVITLLSD</sequence>
<protein>
    <submittedName>
        <fullName evidence="6">Transcription regulator, mannitol operon</fullName>
    </submittedName>
</protein>
<feature type="domain" description="PTS EIIB type-2" evidence="4">
    <location>
        <begin position="404"/>
        <end position="492"/>
    </location>
</feature>
<dbReference type="InterPro" id="IPR002178">
    <property type="entry name" value="PTS_EIIA_type-2_dom"/>
</dbReference>
<keyword evidence="7" id="KW-1185">Reference proteome</keyword>
<dbReference type="InterPro" id="IPR036390">
    <property type="entry name" value="WH_DNA-bd_sf"/>
</dbReference>
<dbReference type="GO" id="GO:0006355">
    <property type="term" value="P:regulation of DNA-templated transcription"/>
    <property type="evidence" value="ECO:0007669"/>
    <property type="project" value="InterPro"/>
</dbReference>
<dbReference type="Gene3D" id="3.40.930.10">
    <property type="entry name" value="Mannitol-specific EII, Chain A"/>
    <property type="match status" value="1"/>
</dbReference>
<dbReference type="SUPFAM" id="SSF46785">
    <property type="entry name" value="Winged helix' DNA-binding domain"/>
    <property type="match status" value="1"/>
</dbReference>
<dbReference type="CDD" id="cd05568">
    <property type="entry name" value="PTS_IIB_bgl_like"/>
    <property type="match status" value="1"/>
</dbReference>
<name>A0A0R1V2B3_9LACO</name>
<dbReference type="PROSITE" id="PS51372">
    <property type="entry name" value="PRD_2"/>
    <property type="match status" value="1"/>
</dbReference>
<dbReference type="InterPro" id="IPR036095">
    <property type="entry name" value="PTS_EIIB-like_sf"/>
</dbReference>
<evidence type="ECO:0000313" key="7">
    <source>
        <dbReference type="Proteomes" id="UP000051166"/>
    </source>
</evidence>
<dbReference type="InterPro" id="IPR036388">
    <property type="entry name" value="WH-like_DNA-bd_sf"/>
</dbReference>
<gene>
    <name evidence="6" type="ORF">FD50_GL002155</name>
</gene>
<dbReference type="PROSITE" id="PS51094">
    <property type="entry name" value="PTS_EIIA_TYPE_2"/>
    <property type="match status" value="1"/>
</dbReference>
<dbReference type="InterPro" id="IPR036634">
    <property type="entry name" value="PRD_sf"/>
</dbReference>
<dbReference type="PANTHER" id="PTHR30185:SF13">
    <property type="entry name" value="LICABCH OPERON REGULATOR-RELATED"/>
    <property type="match status" value="1"/>
</dbReference>
<dbReference type="PATRIC" id="fig|1423801.4.peg.2202"/>
<dbReference type="InterPro" id="IPR011608">
    <property type="entry name" value="PRD"/>
</dbReference>
<dbReference type="EMBL" id="AZFQ01000055">
    <property type="protein sequence ID" value="KRL96869.1"/>
    <property type="molecule type" value="Genomic_DNA"/>
</dbReference>
<dbReference type="Gene3D" id="1.10.1790.10">
    <property type="entry name" value="PRD domain"/>
    <property type="match status" value="2"/>
</dbReference>
<comment type="caution">
    <text evidence="6">The sequence shown here is derived from an EMBL/GenBank/DDBJ whole genome shotgun (WGS) entry which is preliminary data.</text>
</comment>
<dbReference type="RefSeq" id="WP_415615195.1">
    <property type="nucleotide sequence ID" value="NZ_AZFQ01000055.1"/>
</dbReference>
<dbReference type="GO" id="GO:0009401">
    <property type="term" value="P:phosphoenolpyruvate-dependent sugar phosphotransferase system"/>
    <property type="evidence" value="ECO:0007669"/>
    <property type="project" value="InterPro"/>
</dbReference>
<dbReference type="STRING" id="1423801.FD50_GL002155"/>
<dbReference type="GO" id="GO:0008982">
    <property type="term" value="F:protein-N(PI)-phosphohistidine-sugar phosphotransferase activity"/>
    <property type="evidence" value="ECO:0007669"/>
    <property type="project" value="InterPro"/>
</dbReference>
<dbReference type="Pfam" id="PF00359">
    <property type="entry name" value="PTS_EIIA_2"/>
    <property type="match status" value="1"/>
</dbReference>
<dbReference type="InterPro" id="IPR050661">
    <property type="entry name" value="BglG_antiterminators"/>
</dbReference>
<dbReference type="GeneID" id="98309364"/>
<dbReference type="AlphaFoldDB" id="A0A0R1V2B3"/>
<dbReference type="SUPFAM" id="SSF52794">
    <property type="entry name" value="PTS system IIB component-like"/>
    <property type="match status" value="1"/>
</dbReference>
<dbReference type="SUPFAM" id="SSF63520">
    <property type="entry name" value="PTS-regulatory domain, PRD"/>
    <property type="match status" value="2"/>
</dbReference>
<evidence type="ECO:0000259" key="3">
    <source>
        <dbReference type="PROSITE" id="PS51094"/>
    </source>
</evidence>
<dbReference type="InterPro" id="IPR013011">
    <property type="entry name" value="PTS_EIIB_2"/>
</dbReference>
<proteinExistence type="predicted"/>
<evidence type="ECO:0000259" key="5">
    <source>
        <dbReference type="PROSITE" id="PS51372"/>
    </source>
</evidence>
<keyword evidence="1" id="KW-0808">Transferase</keyword>
<reference evidence="6 7" key="1">
    <citation type="journal article" date="2015" name="Genome Announc.">
        <title>Expanding the biotechnology potential of lactobacilli through comparative genomics of 213 strains and associated genera.</title>
        <authorList>
            <person name="Sun Z."/>
            <person name="Harris H.M."/>
            <person name="McCann A."/>
            <person name="Guo C."/>
            <person name="Argimon S."/>
            <person name="Zhang W."/>
            <person name="Yang X."/>
            <person name="Jeffery I.B."/>
            <person name="Cooney J.C."/>
            <person name="Kagawa T.F."/>
            <person name="Liu W."/>
            <person name="Song Y."/>
            <person name="Salvetti E."/>
            <person name="Wrobel A."/>
            <person name="Rasinkangas P."/>
            <person name="Parkhill J."/>
            <person name="Rea M.C."/>
            <person name="O'Sullivan O."/>
            <person name="Ritari J."/>
            <person name="Douillard F.P."/>
            <person name="Paul Ross R."/>
            <person name="Yang R."/>
            <person name="Briner A.E."/>
            <person name="Felis G.E."/>
            <person name="de Vos W.M."/>
            <person name="Barrangou R."/>
            <person name="Klaenhammer T.R."/>
            <person name="Caufield P.W."/>
            <person name="Cui Y."/>
            <person name="Zhang H."/>
            <person name="O'Toole P.W."/>
        </authorList>
    </citation>
    <scope>NUCLEOTIDE SEQUENCE [LARGE SCALE GENOMIC DNA]</scope>
    <source>
        <strain evidence="6 7">DSM 16230</strain>
    </source>
</reference>
<evidence type="ECO:0000256" key="2">
    <source>
        <dbReference type="ARBA" id="ARBA00022737"/>
    </source>
</evidence>
<dbReference type="Proteomes" id="UP000051166">
    <property type="component" value="Unassembled WGS sequence"/>
</dbReference>
<dbReference type="InterPro" id="IPR016152">
    <property type="entry name" value="PTrfase/Anion_transptr"/>
</dbReference>
<dbReference type="Gene3D" id="3.40.50.2300">
    <property type="match status" value="1"/>
</dbReference>
<dbReference type="SUPFAM" id="SSF55804">
    <property type="entry name" value="Phoshotransferase/anion transport protein"/>
    <property type="match status" value="1"/>
</dbReference>
<dbReference type="PANTHER" id="PTHR30185">
    <property type="entry name" value="CRYPTIC BETA-GLUCOSIDE BGL OPERON ANTITERMINATOR"/>
    <property type="match status" value="1"/>
</dbReference>
<evidence type="ECO:0000256" key="1">
    <source>
        <dbReference type="ARBA" id="ARBA00022679"/>
    </source>
</evidence>
<dbReference type="CDD" id="cd00211">
    <property type="entry name" value="PTS_IIA_fru"/>
    <property type="match status" value="1"/>
</dbReference>